<dbReference type="AlphaFoldDB" id="A0AAV9UV09"/>
<dbReference type="Proteomes" id="UP001375240">
    <property type="component" value="Unassembled WGS sequence"/>
</dbReference>
<protein>
    <submittedName>
        <fullName evidence="2">Uncharacterized protein</fullName>
    </submittedName>
</protein>
<feature type="region of interest" description="Disordered" evidence="1">
    <location>
        <begin position="1"/>
        <end position="32"/>
    </location>
</feature>
<organism evidence="2 3">
    <name type="scientific">Orbilia brochopaga</name>
    <dbReference type="NCBI Taxonomy" id="3140254"/>
    <lineage>
        <taxon>Eukaryota</taxon>
        <taxon>Fungi</taxon>
        <taxon>Dikarya</taxon>
        <taxon>Ascomycota</taxon>
        <taxon>Pezizomycotina</taxon>
        <taxon>Orbiliomycetes</taxon>
        <taxon>Orbiliales</taxon>
        <taxon>Orbiliaceae</taxon>
        <taxon>Orbilia</taxon>
    </lineage>
</organism>
<comment type="caution">
    <text evidence="2">The sequence shown here is derived from an EMBL/GenBank/DDBJ whole genome shotgun (WGS) entry which is preliminary data.</text>
</comment>
<evidence type="ECO:0000256" key="1">
    <source>
        <dbReference type="SAM" id="MobiDB-lite"/>
    </source>
</evidence>
<name>A0AAV9UV09_9PEZI</name>
<proteinExistence type="predicted"/>
<evidence type="ECO:0000313" key="2">
    <source>
        <dbReference type="EMBL" id="KAK6347204.1"/>
    </source>
</evidence>
<keyword evidence="3" id="KW-1185">Reference proteome</keyword>
<gene>
    <name evidence="2" type="ORF">TWF696_007278</name>
</gene>
<evidence type="ECO:0000313" key="3">
    <source>
        <dbReference type="Proteomes" id="UP001375240"/>
    </source>
</evidence>
<accession>A0AAV9UV09</accession>
<sequence>MEPESVAQVVQDSGGGSEGAESSSQSPRGRRQPRYSIEAYIRSINGSLFAGINAAIKDVVKRSYNNVLSFPNTNLNRITMPDAEQIFQLEVQHDLLDSHQYHWEVEHPSLSNVRAPTDLIKFIHKHALFGKTSVIGETSSAPVIAILQEVLWIFHTSPDLMTETRDWTPDANNMPNLLLDKSGKLKPVGYMGVSDVIETLRRIRDSNACMALLDEFDEEYKTSTMRYLGHIDHGITVPTQYFGDSSPLYEMPAGERDGRNILIFIVIRAQKKDGIEEVVPALISNLAALQFGKMSRYRDGSDCRVYGAVTDGHKWQLYTISHGGKVMKSHIFDITKGDHELDKLFRALLYVVGRSLETAGSKRVQT</sequence>
<dbReference type="EMBL" id="JAVHNQ010000005">
    <property type="protein sequence ID" value="KAK6347204.1"/>
    <property type="molecule type" value="Genomic_DNA"/>
</dbReference>
<reference evidence="2 3" key="1">
    <citation type="submission" date="2019-10" db="EMBL/GenBank/DDBJ databases">
        <authorList>
            <person name="Palmer J.M."/>
        </authorList>
    </citation>
    <scope>NUCLEOTIDE SEQUENCE [LARGE SCALE GENOMIC DNA]</scope>
    <source>
        <strain evidence="2 3">TWF696</strain>
    </source>
</reference>